<evidence type="ECO:0000313" key="3">
    <source>
        <dbReference type="EMBL" id="GAA3812655.1"/>
    </source>
</evidence>
<keyword evidence="2" id="KW-1133">Transmembrane helix</keyword>
<accession>A0ABP7I988</accession>
<sequence length="285" mass="30792">MTGIEDELRAALHADADRIRQDGLRPPATFPATRSPGSRRRLTTLVTVAAAAATALVVLGVHLLMSPPARDATPLTVTFTSRTSNVAPTKATITLPVPEVHGTNMKTDQRVSKAIRQQLTEEADVFRNRITSVPGTETRGLSAKVTVGETVTWGHYLSVRFDTSADTGDEHPVNESDVLTFDTRTGAAITLGDMFTDLDKVGDTVRAAMLASRPAGTFHDWHDLETVTLNPSEAGITKPPSCYPTPAGLRCRIDQGQLTPFDYGWIDATVPWKHLTHVLRPGVHG</sequence>
<dbReference type="RefSeq" id="WP_275780922.1">
    <property type="nucleotide sequence ID" value="NZ_BAABDE010000022.1"/>
</dbReference>
<dbReference type="Gene3D" id="3.30.565.40">
    <property type="entry name" value="Fervidobacterium nodosum Rt17-B1 like"/>
    <property type="match status" value="1"/>
</dbReference>
<protein>
    <recommendedName>
        <fullName evidence="5">DUF3298 domain-containing protein</fullName>
    </recommendedName>
</protein>
<evidence type="ECO:0008006" key="5">
    <source>
        <dbReference type="Google" id="ProtNLM"/>
    </source>
</evidence>
<comment type="caution">
    <text evidence="3">The sequence shown here is derived from an EMBL/GenBank/DDBJ whole genome shotgun (WGS) entry which is preliminary data.</text>
</comment>
<name>A0ABP7I988_9ACTN</name>
<feature type="region of interest" description="Disordered" evidence="1">
    <location>
        <begin position="18"/>
        <end position="37"/>
    </location>
</feature>
<evidence type="ECO:0000256" key="2">
    <source>
        <dbReference type="SAM" id="Phobius"/>
    </source>
</evidence>
<dbReference type="EMBL" id="BAABDE010000022">
    <property type="protein sequence ID" value="GAA3812655.1"/>
    <property type="molecule type" value="Genomic_DNA"/>
</dbReference>
<evidence type="ECO:0000256" key="1">
    <source>
        <dbReference type="SAM" id="MobiDB-lite"/>
    </source>
</evidence>
<gene>
    <name evidence="3" type="ORF">GCM10022403_052940</name>
</gene>
<feature type="transmembrane region" description="Helical" evidence="2">
    <location>
        <begin position="42"/>
        <end position="65"/>
    </location>
</feature>
<evidence type="ECO:0000313" key="4">
    <source>
        <dbReference type="Proteomes" id="UP001501009"/>
    </source>
</evidence>
<reference evidence="4" key="1">
    <citation type="journal article" date="2019" name="Int. J. Syst. Evol. Microbiol.">
        <title>The Global Catalogue of Microorganisms (GCM) 10K type strain sequencing project: providing services to taxonomists for standard genome sequencing and annotation.</title>
        <authorList>
            <consortium name="The Broad Institute Genomics Platform"/>
            <consortium name="The Broad Institute Genome Sequencing Center for Infectious Disease"/>
            <person name="Wu L."/>
            <person name="Ma J."/>
        </authorList>
    </citation>
    <scope>NUCLEOTIDE SEQUENCE [LARGE SCALE GENOMIC DNA]</scope>
    <source>
        <strain evidence="4">JCM 17138</strain>
    </source>
</reference>
<keyword evidence="4" id="KW-1185">Reference proteome</keyword>
<keyword evidence="2" id="KW-0812">Transmembrane</keyword>
<proteinExistence type="predicted"/>
<dbReference type="Proteomes" id="UP001501009">
    <property type="component" value="Unassembled WGS sequence"/>
</dbReference>
<keyword evidence="2" id="KW-0472">Membrane</keyword>
<organism evidence="3 4">
    <name type="scientific">Streptomyces coacervatus</name>
    <dbReference type="NCBI Taxonomy" id="647381"/>
    <lineage>
        <taxon>Bacteria</taxon>
        <taxon>Bacillati</taxon>
        <taxon>Actinomycetota</taxon>
        <taxon>Actinomycetes</taxon>
        <taxon>Kitasatosporales</taxon>
        <taxon>Streptomycetaceae</taxon>
        <taxon>Streptomyces</taxon>
    </lineage>
</organism>